<reference evidence="2" key="1">
    <citation type="journal article" date="2020" name="bioRxiv">
        <title>A rank-normalized archaeal taxonomy based on genome phylogeny resolves widespread incomplete and uneven classifications.</title>
        <authorList>
            <person name="Rinke C."/>
            <person name="Chuvochina M."/>
            <person name="Mussig A.J."/>
            <person name="Chaumeil P.-A."/>
            <person name="Waite D.W."/>
            <person name="Whitman W.B."/>
            <person name="Parks D.H."/>
            <person name="Hugenholtz P."/>
        </authorList>
    </citation>
    <scope>NUCLEOTIDE SEQUENCE [LARGE SCALE GENOMIC DNA]</scope>
</reference>
<protein>
    <submittedName>
        <fullName evidence="1">Uncharacterized protein</fullName>
    </submittedName>
</protein>
<sequence>MWIQTPPGDLNSLLSELGLKSKLITVTKYWGGTRNAIKLLGTFIKHKVDHFPDRNDPSTDYLSHMSPFLHFGQISPLHIALEVLKTKSPGKSAYLKELIIRRELSVNLIIV</sequence>
<gene>
    <name evidence="1" type="ORF">HA271_07935</name>
</gene>
<evidence type="ECO:0000313" key="2">
    <source>
        <dbReference type="Proteomes" id="UP000586031"/>
    </source>
</evidence>
<dbReference type="InterPro" id="IPR036134">
    <property type="entry name" value="Crypto/Photolyase_FAD-like_sf"/>
</dbReference>
<accession>A0A7J4TMK8</accession>
<evidence type="ECO:0000313" key="1">
    <source>
        <dbReference type="EMBL" id="HII84743.1"/>
    </source>
</evidence>
<organism evidence="1 2">
    <name type="scientific">Methanobacterium subterraneum</name>
    <dbReference type="NCBI Taxonomy" id="59277"/>
    <lineage>
        <taxon>Archaea</taxon>
        <taxon>Methanobacteriati</taxon>
        <taxon>Methanobacteriota</taxon>
        <taxon>Methanomada group</taxon>
        <taxon>Methanobacteria</taxon>
        <taxon>Methanobacteriales</taxon>
        <taxon>Methanobacteriaceae</taxon>
        <taxon>Methanobacterium</taxon>
    </lineage>
</organism>
<comment type="caution">
    <text evidence="1">The sequence shown here is derived from an EMBL/GenBank/DDBJ whole genome shotgun (WGS) entry which is preliminary data.</text>
</comment>
<dbReference type="InterPro" id="IPR052219">
    <property type="entry name" value="Photolyase_Class-2"/>
</dbReference>
<proteinExistence type="predicted"/>
<dbReference type="PANTHER" id="PTHR10211:SF0">
    <property type="entry name" value="DEOXYRIBODIPYRIMIDINE PHOTO-LYASE"/>
    <property type="match status" value="1"/>
</dbReference>
<name>A0A7J4TMK8_9EURY</name>
<dbReference type="EMBL" id="DUHE01000221">
    <property type="protein sequence ID" value="HII84743.1"/>
    <property type="molecule type" value="Genomic_DNA"/>
</dbReference>
<dbReference type="Proteomes" id="UP000586031">
    <property type="component" value="Unassembled WGS sequence"/>
</dbReference>
<dbReference type="SUPFAM" id="SSF48173">
    <property type="entry name" value="Cryptochrome/photolyase FAD-binding domain"/>
    <property type="match status" value="1"/>
</dbReference>
<dbReference type="GO" id="GO:0003904">
    <property type="term" value="F:deoxyribodipyrimidine photo-lyase activity"/>
    <property type="evidence" value="ECO:0007669"/>
    <property type="project" value="TreeGrafter"/>
</dbReference>
<dbReference type="Gene3D" id="1.25.40.80">
    <property type="match status" value="1"/>
</dbReference>
<dbReference type="PANTHER" id="PTHR10211">
    <property type="entry name" value="DEOXYRIBODIPYRIMIDINE PHOTOLYASE"/>
    <property type="match status" value="1"/>
</dbReference>
<dbReference type="GO" id="GO:0000719">
    <property type="term" value="P:photoreactive repair"/>
    <property type="evidence" value="ECO:0007669"/>
    <property type="project" value="TreeGrafter"/>
</dbReference>
<dbReference type="AlphaFoldDB" id="A0A7J4TMK8"/>